<organism evidence="1 2">
    <name type="scientific">Acetobacter lambici</name>
    <dbReference type="NCBI Taxonomy" id="1332824"/>
    <lineage>
        <taxon>Bacteria</taxon>
        <taxon>Pseudomonadati</taxon>
        <taxon>Pseudomonadota</taxon>
        <taxon>Alphaproteobacteria</taxon>
        <taxon>Acetobacterales</taxon>
        <taxon>Acetobacteraceae</taxon>
        <taxon>Acetobacter</taxon>
    </lineage>
</organism>
<protein>
    <submittedName>
        <fullName evidence="1">Uncharacterized protein</fullName>
    </submittedName>
</protein>
<keyword evidence="2" id="KW-1185">Reference proteome</keyword>
<proteinExistence type="predicted"/>
<dbReference type="RefSeq" id="WP_253543860.1">
    <property type="nucleotide sequence ID" value="NZ_JAMYZY010000027.1"/>
</dbReference>
<gene>
    <name evidence="1" type="ORF">NKW50_07910</name>
</gene>
<dbReference type="EMBL" id="JAMYZZ010000011">
    <property type="protein sequence ID" value="MCP1258514.1"/>
    <property type="molecule type" value="Genomic_DNA"/>
</dbReference>
<sequence>MSRAIPTQYGFKWGACEVSRLYDHGGHVTMELKTDAAKLSICVTPSGQVRVEQTAGRGSAVKMEGMAPETITVPEVRNDRSIPVKGGVDG</sequence>
<comment type="caution">
    <text evidence="1">The sequence shown here is derived from an EMBL/GenBank/DDBJ whole genome shotgun (WGS) entry which is preliminary data.</text>
</comment>
<reference evidence="1 2" key="1">
    <citation type="submission" date="2022-06" db="EMBL/GenBank/DDBJ databases">
        <title>Acetobacer genomes from food samples.</title>
        <authorList>
            <person name="Sombolestani A."/>
        </authorList>
    </citation>
    <scope>NUCLEOTIDE SEQUENCE [LARGE SCALE GENOMIC DNA]</scope>
    <source>
        <strain evidence="1 2">R-83285</strain>
    </source>
</reference>
<dbReference type="Proteomes" id="UP001523528">
    <property type="component" value="Unassembled WGS sequence"/>
</dbReference>
<evidence type="ECO:0000313" key="1">
    <source>
        <dbReference type="EMBL" id="MCP1258514.1"/>
    </source>
</evidence>
<name>A0ABT1EZY3_9PROT</name>
<accession>A0ABT1EZY3</accession>
<evidence type="ECO:0000313" key="2">
    <source>
        <dbReference type="Proteomes" id="UP001523528"/>
    </source>
</evidence>